<dbReference type="Pfam" id="PF13306">
    <property type="entry name" value="LRR_5"/>
    <property type="match status" value="1"/>
</dbReference>
<accession>A0AAD2G7E7</accession>
<dbReference type="PANTHER" id="PTHR45661">
    <property type="entry name" value="SURFACE ANTIGEN"/>
    <property type="match status" value="1"/>
</dbReference>
<dbReference type="AlphaFoldDB" id="A0AAD2G7E7"/>
<proteinExistence type="predicted"/>
<reference evidence="1" key="1">
    <citation type="submission" date="2023-08" db="EMBL/GenBank/DDBJ databases">
        <authorList>
            <person name="Audoor S."/>
            <person name="Bilcke G."/>
        </authorList>
    </citation>
    <scope>NUCLEOTIDE SEQUENCE</scope>
</reference>
<protein>
    <submittedName>
        <fullName evidence="1">Uncharacterized protein</fullName>
    </submittedName>
</protein>
<comment type="caution">
    <text evidence="1">The sequence shown here is derived from an EMBL/GenBank/DDBJ whole genome shotgun (WGS) entry which is preliminary data.</text>
</comment>
<gene>
    <name evidence="1" type="ORF">CYCCA115_LOCUS19665</name>
</gene>
<organism evidence="1 2">
    <name type="scientific">Cylindrotheca closterium</name>
    <dbReference type="NCBI Taxonomy" id="2856"/>
    <lineage>
        <taxon>Eukaryota</taxon>
        <taxon>Sar</taxon>
        <taxon>Stramenopiles</taxon>
        <taxon>Ochrophyta</taxon>
        <taxon>Bacillariophyta</taxon>
        <taxon>Bacillariophyceae</taxon>
        <taxon>Bacillariophycidae</taxon>
        <taxon>Bacillariales</taxon>
        <taxon>Bacillariaceae</taxon>
        <taxon>Cylindrotheca</taxon>
    </lineage>
</organism>
<dbReference type="InterPro" id="IPR026906">
    <property type="entry name" value="LRR_5"/>
</dbReference>
<sequence>MELPVGLKKIGEYSFHGNAFKHFHFPSTVAAIGKDALSYCRELESVTLPSALKVIPNDAFLGCFKLKDISIPKSVAHVGAAAFASCRLTHLDLSRCNLTSIGRSAISHCSQLRDILLPSTLTRIEARSFEGCASLTHLWIPPTVELIDYGAFVGCTSLLSVEVPETLKRVRFLAYCPLRYNNQYGYNSLVNFCLPRSHVLDPVVHEYDFMEDIKLGEAANGYEDLVSKLKQRFNCLPLHRACYFQSYHTIQDNIDSIQDIAKADPAACSRVDFAGMTPLHILALSHRPRLKLFQELLSLSSVDIMRSRDVFGCTPWIYLCKNHSTTAACVTKSLLLCILEPRILFLGLDHWRDEIMSGLEKVQLADATSLATEVA</sequence>
<name>A0AAD2G7E7_9STRA</name>
<dbReference type="EMBL" id="CAKOGP040002103">
    <property type="protein sequence ID" value="CAJ1962394.1"/>
    <property type="molecule type" value="Genomic_DNA"/>
</dbReference>
<evidence type="ECO:0000313" key="1">
    <source>
        <dbReference type="EMBL" id="CAJ1962394.1"/>
    </source>
</evidence>
<dbReference type="InterPro" id="IPR053139">
    <property type="entry name" value="Surface_bspA-like"/>
</dbReference>
<dbReference type="InterPro" id="IPR036770">
    <property type="entry name" value="Ankyrin_rpt-contain_sf"/>
</dbReference>
<keyword evidence="2" id="KW-1185">Reference proteome</keyword>
<dbReference type="PANTHER" id="PTHR45661:SF3">
    <property type="entry name" value="IG-LIKE DOMAIN-CONTAINING PROTEIN"/>
    <property type="match status" value="1"/>
</dbReference>
<dbReference type="InterPro" id="IPR032675">
    <property type="entry name" value="LRR_dom_sf"/>
</dbReference>
<dbReference type="SUPFAM" id="SSF48403">
    <property type="entry name" value="Ankyrin repeat"/>
    <property type="match status" value="1"/>
</dbReference>
<dbReference type="SUPFAM" id="SSF52058">
    <property type="entry name" value="L domain-like"/>
    <property type="match status" value="1"/>
</dbReference>
<evidence type="ECO:0000313" key="2">
    <source>
        <dbReference type="Proteomes" id="UP001295423"/>
    </source>
</evidence>
<dbReference type="Gene3D" id="1.25.40.20">
    <property type="entry name" value="Ankyrin repeat-containing domain"/>
    <property type="match status" value="1"/>
</dbReference>
<dbReference type="Proteomes" id="UP001295423">
    <property type="component" value="Unassembled WGS sequence"/>
</dbReference>
<dbReference type="Gene3D" id="3.80.10.10">
    <property type="entry name" value="Ribonuclease Inhibitor"/>
    <property type="match status" value="2"/>
</dbReference>